<evidence type="ECO:0000313" key="2">
    <source>
        <dbReference type="EMBL" id="MBD3110266.1"/>
    </source>
</evidence>
<dbReference type="Pfam" id="PF03992">
    <property type="entry name" value="ABM"/>
    <property type="match status" value="1"/>
</dbReference>
<dbReference type="Gene3D" id="3.30.70.100">
    <property type="match status" value="1"/>
</dbReference>
<protein>
    <submittedName>
        <fullName evidence="2">Antibiotic biosynthesis monooxygenase</fullName>
    </submittedName>
</protein>
<dbReference type="AlphaFoldDB" id="A0A927CYY8"/>
<dbReference type="PROSITE" id="PS51725">
    <property type="entry name" value="ABM"/>
    <property type="match status" value="1"/>
</dbReference>
<dbReference type="GO" id="GO:0004497">
    <property type="term" value="F:monooxygenase activity"/>
    <property type="evidence" value="ECO:0007669"/>
    <property type="project" value="UniProtKB-KW"/>
</dbReference>
<dbReference type="RefSeq" id="WP_190999801.1">
    <property type="nucleotide sequence ID" value="NZ_JACXSI010000066.1"/>
</dbReference>
<keyword evidence="3" id="KW-1185">Reference proteome</keyword>
<dbReference type="EMBL" id="JACXSI010000066">
    <property type="protein sequence ID" value="MBD3110266.1"/>
    <property type="molecule type" value="Genomic_DNA"/>
</dbReference>
<dbReference type="Proteomes" id="UP000602076">
    <property type="component" value="Unassembled WGS sequence"/>
</dbReference>
<name>A0A927CYY8_9BACI</name>
<proteinExistence type="predicted"/>
<dbReference type="InterPro" id="IPR011008">
    <property type="entry name" value="Dimeric_a/b-barrel"/>
</dbReference>
<keyword evidence="2" id="KW-0560">Oxidoreductase</keyword>
<evidence type="ECO:0000313" key="3">
    <source>
        <dbReference type="Proteomes" id="UP000602076"/>
    </source>
</evidence>
<feature type="domain" description="ABM" evidence="1">
    <location>
        <begin position="66"/>
        <end position="165"/>
    </location>
</feature>
<dbReference type="PANTHER" id="PTHR34474:SF2">
    <property type="entry name" value="SIGNAL TRANSDUCTION PROTEIN TRAP"/>
    <property type="match status" value="1"/>
</dbReference>
<reference evidence="2" key="1">
    <citation type="submission" date="2020-09" db="EMBL/GenBank/DDBJ databases">
        <title>Bacillus faecalis sp. nov., a moderately halophilic bacterium isolated from cow faeces.</title>
        <authorList>
            <person name="Jiang L."/>
            <person name="Lee J."/>
        </authorList>
    </citation>
    <scope>NUCLEOTIDE SEQUENCE</scope>
    <source>
        <strain evidence="2">AGMB 02131</strain>
    </source>
</reference>
<dbReference type="SUPFAM" id="SSF54909">
    <property type="entry name" value="Dimeric alpha+beta barrel"/>
    <property type="match status" value="1"/>
</dbReference>
<accession>A0A927CYY8</accession>
<gene>
    <name evidence="2" type="ORF">IEO70_18225</name>
</gene>
<dbReference type="InterPro" id="IPR007138">
    <property type="entry name" value="ABM_dom"/>
</dbReference>
<sequence length="167" mass="19085">MKVYITSGTFTYLLNMVKEHPAEQLLLLHNNQSTLLLQETDRSTLFKVPRKYDSIVQSGQLKQEGFVVLYHVPVNSESQPVFEHEYKKNLKKIEGQSGLIAYRFLKPLGSDSYIILTQWQEESAFKAWQSSASYISVNDLKLPQASAQKMFTGDPFLSKYSAPTIDE</sequence>
<dbReference type="InterPro" id="IPR050404">
    <property type="entry name" value="Heme-degrading_MO"/>
</dbReference>
<comment type="caution">
    <text evidence="2">The sequence shown here is derived from an EMBL/GenBank/DDBJ whole genome shotgun (WGS) entry which is preliminary data.</text>
</comment>
<organism evidence="2 3">
    <name type="scientific">Peribacillus faecalis</name>
    <dbReference type="NCBI Taxonomy" id="2772559"/>
    <lineage>
        <taxon>Bacteria</taxon>
        <taxon>Bacillati</taxon>
        <taxon>Bacillota</taxon>
        <taxon>Bacilli</taxon>
        <taxon>Bacillales</taxon>
        <taxon>Bacillaceae</taxon>
        <taxon>Peribacillus</taxon>
    </lineage>
</organism>
<dbReference type="PANTHER" id="PTHR34474">
    <property type="entry name" value="SIGNAL TRANSDUCTION PROTEIN TRAP"/>
    <property type="match status" value="1"/>
</dbReference>
<keyword evidence="2" id="KW-0503">Monooxygenase</keyword>
<evidence type="ECO:0000259" key="1">
    <source>
        <dbReference type="PROSITE" id="PS51725"/>
    </source>
</evidence>